<dbReference type="Proteomes" id="UP001060215">
    <property type="component" value="Chromosome 7"/>
</dbReference>
<keyword evidence="2" id="KW-1185">Reference proteome</keyword>
<evidence type="ECO:0000313" key="1">
    <source>
        <dbReference type="EMBL" id="KAI8008080.1"/>
    </source>
</evidence>
<sequence>MLNLCLIVYIHGGGFVFTSAASTINQDFCVKLAADLSAVIIFVDYHLAPEPHLPAAYDDAIETLKWLKTTQELWLTQFCDFSCCFVVGTSAGANIAYHARLHATQFIDDLQPLKIKGLILHHQFFRGLEIELIKDPFLTLFGIDFTWELALPINSDRDHEY</sequence>
<evidence type="ECO:0000313" key="2">
    <source>
        <dbReference type="Proteomes" id="UP001060215"/>
    </source>
</evidence>
<reference evidence="1 2" key="1">
    <citation type="journal article" date="2022" name="Plant J.">
        <title>Chromosome-level genome of Camellia lanceoleosa provides a valuable resource for understanding genome evolution and self-incompatibility.</title>
        <authorList>
            <person name="Gong W."/>
            <person name="Xiao S."/>
            <person name="Wang L."/>
            <person name="Liao Z."/>
            <person name="Chang Y."/>
            <person name="Mo W."/>
            <person name="Hu G."/>
            <person name="Li W."/>
            <person name="Zhao G."/>
            <person name="Zhu H."/>
            <person name="Hu X."/>
            <person name="Ji K."/>
            <person name="Xiang X."/>
            <person name="Song Q."/>
            <person name="Yuan D."/>
            <person name="Jin S."/>
            <person name="Zhang L."/>
        </authorList>
    </citation>
    <scope>NUCLEOTIDE SEQUENCE [LARGE SCALE GENOMIC DNA]</scope>
    <source>
        <strain evidence="1">SQ_2022a</strain>
    </source>
</reference>
<comment type="caution">
    <text evidence="1">The sequence shown here is derived from an EMBL/GenBank/DDBJ whole genome shotgun (WGS) entry which is preliminary data.</text>
</comment>
<name>A0ACC0H4I8_9ERIC</name>
<proteinExistence type="predicted"/>
<accession>A0ACC0H4I8</accession>
<dbReference type="EMBL" id="CM045764">
    <property type="protein sequence ID" value="KAI8008080.1"/>
    <property type="molecule type" value="Genomic_DNA"/>
</dbReference>
<protein>
    <submittedName>
        <fullName evidence="1">Carboxylesterase 1</fullName>
    </submittedName>
</protein>
<gene>
    <name evidence="1" type="ORF">LOK49_LG07G00511</name>
</gene>
<organism evidence="1 2">
    <name type="scientific">Camellia lanceoleosa</name>
    <dbReference type="NCBI Taxonomy" id="1840588"/>
    <lineage>
        <taxon>Eukaryota</taxon>
        <taxon>Viridiplantae</taxon>
        <taxon>Streptophyta</taxon>
        <taxon>Embryophyta</taxon>
        <taxon>Tracheophyta</taxon>
        <taxon>Spermatophyta</taxon>
        <taxon>Magnoliopsida</taxon>
        <taxon>eudicotyledons</taxon>
        <taxon>Gunneridae</taxon>
        <taxon>Pentapetalae</taxon>
        <taxon>asterids</taxon>
        <taxon>Ericales</taxon>
        <taxon>Theaceae</taxon>
        <taxon>Camellia</taxon>
    </lineage>
</organism>